<feature type="region of interest" description="Disordered" evidence="1">
    <location>
        <begin position="138"/>
        <end position="160"/>
    </location>
</feature>
<organism evidence="2 3">
    <name type="scientific">Ambispora leptoticha</name>
    <dbReference type="NCBI Taxonomy" id="144679"/>
    <lineage>
        <taxon>Eukaryota</taxon>
        <taxon>Fungi</taxon>
        <taxon>Fungi incertae sedis</taxon>
        <taxon>Mucoromycota</taxon>
        <taxon>Glomeromycotina</taxon>
        <taxon>Glomeromycetes</taxon>
        <taxon>Archaeosporales</taxon>
        <taxon>Ambisporaceae</taxon>
        <taxon>Ambispora</taxon>
    </lineage>
</organism>
<name>A0A9N8YQ68_9GLOM</name>
<keyword evidence="3" id="KW-1185">Reference proteome</keyword>
<evidence type="ECO:0000256" key="1">
    <source>
        <dbReference type="SAM" id="MobiDB-lite"/>
    </source>
</evidence>
<dbReference type="AlphaFoldDB" id="A0A9N8YQ68"/>
<evidence type="ECO:0000313" key="2">
    <source>
        <dbReference type="EMBL" id="CAG8449025.1"/>
    </source>
</evidence>
<proteinExistence type="predicted"/>
<gene>
    <name evidence="2" type="ORF">ALEPTO_LOCUS881</name>
</gene>
<dbReference type="EMBL" id="CAJVPS010000079">
    <property type="protein sequence ID" value="CAG8449025.1"/>
    <property type="molecule type" value="Genomic_DNA"/>
</dbReference>
<sequence>MKFISTTTAIIASTAFFAFSSPNANIYVAAAGTPTTSIPPSIASALSANGIPTTGIPSNLPPGAAATVSSVLNNISNGVTSIPTGLPSQASAAISSALASGGINSFISNTAALSSLISQYSSQVGSFLPTNTQSSGSAAATSVSNNSSPNPSSSSNDAQSLSQSGNGKVFVGGVFAILGYFLF</sequence>
<dbReference type="Proteomes" id="UP000789508">
    <property type="component" value="Unassembled WGS sequence"/>
</dbReference>
<evidence type="ECO:0000313" key="3">
    <source>
        <dbReference type="Proteomes" id="UP000789508"/>
    </source>
</evidence>
<accession>A0A9N8YQ68</accession>
<comment type="caution">
    <text evidence="2">The sequence shown here is derived from an EMBL/GenBank/DDBJ whole genome shotgun (WGS) entry which is preliminary data.</text>
</comment>
<protein>
    <submittedName>
        <fullName evidence="2">6167_t:CDS:1</fullName>
    </submittedName>
</protein>
<reference evidence="2" key="1">
    <citation type="submission" date="2021-06" db="EMBL/GenBank/DDBJ databases">
        <authorList>
            <person name="Kallberg Y."/>
            <person name="Tangrot J."/>
            <person name="Rosling A."/>
        </authorList>
    </citation>
    <scope>NUCLEOTIDE SEQUENCE</scope>
    <source>
        <strain evidence="2">FL130A</strain>
    </source>
</reference>